<dbReference type="EC" id="3.2.1.14" evidence="3"/>
<dbReference type="InterPro" id="IPR001579">
    <property type="entry name" value="Glyco_hydro_18_chit_AS"/>
</dbReference>
<feature type="compositionally biased region" description="Low complexity" evidence="10">
    <location>
        <begin position="61"/>
        <end position="71"/>
    </location>
</feature>
<keyword evidence="5" id="KW-0378">Hydrolase</keyword>
<dbReference type="PROSITE" id="PS51910">
    <property type="entry name" value="GH18_2"/>
    <property type="match status" value="1"/>
</dbReference>
<reference evidence="12" key="1">
    <citation type="submission" date="2017-09" db="EMBL/GenBank/DDBJ databases">
        <title>Polyketide synthases of a Diaporthe helianthi virulent isolate.</title>
        <authorList>
            <person name="Baroncelli R."/>
        </authorList>
    </citation>
    <scope>NUCLEOTIDE SEQUENCE [LARGE SCALE GENOMIC DNA]</scope>
    <source>
        <strain evidence="12">7/96</strain>
    </source>
</reference>
<dbReference type="GO" id="GO:0006032">
    <property type="term" value="P:chitin catabolic process"/>
    <property type="evidence" value="ECO:0007669"/>
    <property type="project" value="UniProtKB-KW"/>
</dbReference>
<evidence type="ECO:0000256" key="4">
    <source>
        <dbReference type="ARBA" id="ARBA00022525"/>
    </source>
</evidence>
<feature type="compositionally biased region" description="Acidic residues" evidence="10">
    <location>
        <begin position="414"/>
        <end position="423"/>
    </location>
</feature>
<dbReference type="InParanoid" id="A0A2P5I2G5"/>
<keyword evidence="9" id="KW-0624">Polysaccharide degradation</keyword>
<comment type="subcellular location">
    <subcellularLocation>
        <location evidence="2">Secreted</location>
    </subcellularLocation>
</comment>
<dbReference type="PANTHER" id="PTHR45708">
    <property type="entry name" value="ENDOCHITINASE"/>
    <property type="match status" value="1"/>
</dbReference>
<accession>A0A2P5I2G5</accession>
<proteinExistence type="predicted"/>
<evidence type="ECO:0000256" key="8">
    <source>
        <dbReference type="ARBA" id="ARBA00023295"/>
    </source>
</evidence>
<evidence type="ECO:0000256" key="1">
    <source>
        <dbReference type="ARBA" id="ARBA00000822"/>
    </source>
</evidence>
<keyword evidence="13" id="KW-1185">Reference proteome</keyword>
<dbReference type="InterPro" id="IPR001223">
    <property type="entry name" value="Glyco_hydro18_cat"/>
</dbReference>
<protein>
    <recommendedName>
        <fullName evidence="3">chitinase</fullName>
        <ecNumber evidence="3">3.2.1.14</ecNumber>
    </recommendedName>
</protein>
<keyword evidence="6" id="KW-0146">Chitin degradation</keyword>
<dbReference type="GO" id="GO:0008843">
    <property type="term" value="F:endochitinase activity"/>
    <property type="evidence" value="ECO:0007669"/>
    <property type="project" value="UniProtKB-EC"/>
</dbReference>
<evidence type="ECO:0000256" key="6">
    <source>
        <dbReference type="ARBA" id="ARBA00023024"/>
    </source>
</evidence>
<name>A0A2P5I2G5_DIAHE</name>
<evidence type="ECO:0000313" key="12">
    <source>
        <dbReference type="EMBL" id="POS76681.1"/>
    </source>
</evidence>
<evidence type="ECO:0000256" key="10">
    <source>
        <dbReference type="SAM" id="MobiDB-lite"/>
    </source>
</evidence>
<dbReference type="OrthoDB" id="3012298at2759"/>
<feature type="region of interest" description="Disordered" evidence="10">
    <location>
        <begin position="51"/>
        <end position="99"/>
    </location>
</feature>
<comment type="catalytic activity">
    <reaction evidence="1">
        <text>Random endo-hydrolysis of N-acetyl-beta-D-glucosaminide (1-&gt;4)-beta-linkages in chitin and chitodextrins.</text>
        <dbReference type="EC" id="3.2.1.14"/>
    </reaction>
</comment>
<evidence type="ECO:0000313" key="13">
    <source>
        <dbReference type="Proteomes" id="UP000094444"/>
    </source>
</evidence>
<dbReference type="InterPro" id="IPR050542">
    <property type="entry name" value="Glycosyl_Hydrlase18_Chitinase"/>
</dbReference>
<comment type="caution">
    <text evidence="12">The sequence shown here is derived from an EMBL/GenBank/DDBJ whole genome shotgun (WGS) entry which is preliminary data.</text>
</comment>
<dbReference type="GO" id="GO:0000272">
    <property type="term" value="P:polysaccharide catabolic process"/>
    <property type="evidence" value="ECO:0007669"/>
    <property type="project" value="UniProtKB-KW"/>
</dbReference>
<dbReference type="InterPro" id="IPR017853">
    <property type="entry name" value="GH"/>
</dbReference>
<feature type="domain" description="GH18" evidence="11">
    <location>
        <begin position="105"/>
        <end position="387"/>
    </location>
</feature>
<dbReference type="Proteomes" id="UP000094444">
    <property type="component" value="Unassembled WGS sequence"/>
</dbReference>
<evidence type="ECO:0000256" key="5">
    <source>
        <dbReference type="ARBA" id="ARBA00022801"/>
    </source>
</evidence>
<organism evidence="12 13">
    <name type="scientific">Diaporthe helianthi</name>
    <dbReference type="NCBI Taxonomy" id="158607"/>
    <lineage>
        <taxon>Eukaryota</taxon>
        <taxon>Fungi</taxon>
        <taxon>Dikarya</taxon>
        <taxon>Ascomycota</taxon>
        <taxon>Pezizomycotina</taxon>
        <taxon>Sordariomycetes</taxon>
        <taxon>Sordariomycetidae</taxon>
        <taxon>Diaporthales</taxon>
        <taxon>Diaporthaceae</taxon>
        <taxon>Diaporthe</taxon>
    </lineage>
</organism>
<dbReference type="PROSITE" id="PS01095">
    <property type="entry name" value="GH18_1"/>
    <property type="match status" value="1"/>
</dbReference>
<dbReference type="PANTHER" id="PTHR45708:SF60">
    <property type="entry name" value="III CHITINASE, PUTATIVE (AFU_ORTHOLOGUE AFUA_5G03850)-RELATED"/>
    <property type="match status" value="1"/>
</dbReference>
<dbReference type="EMBL" id="MAVT02000343">
    <property type="protein sequence ID" value="POS76681.1"/>
    <property type="molecule type" value="Genomic_DNA"/>
</dbReference>
<evidence type="ECO:0000256" key="7">
    <source>
        <dbReference type="ARBA" id="ARBA00023277"/>
    </source>
</evidence>
<evidence type="ECO:0000256" key="2">
    <source>
        <dbReference type="ARBA" id="ARBA00004613"/>
    </source>
</evidence>
<evidence type="ECO:0000256" key="9">
    <source>
        <dbReference type="ARBA" id="ARBA00023326"/>
    </source>
</evidence>
<gene>
    <name evidence="12" type="ORF">DHEL01_v204916</name>
</gene>
<evidence type="ECO:0000256" key="3">
    <source>
        <dbReference type="ARBA" id="ARBA00012729"/>
    </source>
</evidence>
<dbReference type="Gene3D" id="3.20.20.80">
    <property type="entry name" value="Glycosidases"/>
    <property type="match status" value="1"/>
</dbReference>
<evidence type="ECO:0000259" key="11">
    <source>
        <dbReference type="PROSITE" id="PS51910"/>
    </source>
</evidence>
<dbReference type="SUPFAM" id="SSF51445">
    <property type="entry name" value="(Trans)glycosidases"/>
    <property type="match status" value="1"/>
</dbReference>
<keyword evidence="7" id="KW-0119">Carbohydrate metabolism</keyword>
<keyword evidence="8" id="KW-0326">Glycosidase</keyword>
<dbReference type="AlphaFoldDB" id="A0A2P5I2G5"/>
<keyword evidence="4" id="KW-0964">Secreted</keyword>
<feature type="region of interest" description="Disordered" evidence="10">
    <location>
        <begin position="398"/>
        <end position="432"/>
    </location>
</feature>
<dbReference type="GO" id="GO:0005576">
    <property type="term" value="C:extracellular region"/>
    <property type="evidence" value="ECO:0007669"/>
    <property type="project" value="UniProtKB-SubCell"/>
</dbReference>
<dbReference type="CDD" id="cd06546">
    <property type="entry name" value="GH18_CTS3_chitinase"/>
    <property type="match status" value="1"/>
</dbReference>
<sequence length="446" mass="49371">MCLMPGLRSILITVKQRWRLLMVYKTLLILDPYFVLKRLLLPKEAPPTPHLQASCITGSTNNPHSDQQQHSHNSHRLDSHHLSNTKATRSPTHTMPPVPSPPALPRIITYYQTHHSHDGKSISALPLITQPGIRLTHLILAAIHINGDPHAITLNDHPPSHPRFHTLWAEMRILQASGVRVLGMLGGAAKGTFAVDRLGSDDDAVFERYYAPLRDLVRARALDGLDLDVEEEMGLGAAVRLVDRLRADFGREFIITFAPVAAALLDSRNNLSGFDYEALEVMRGREIAWYNCQFYCGWGDCSNPIMYEMLLMKGWAPEKVVVGLVTNPDNGGGFIPFDILGSVIPLMVGQHARFGGVMGWEYFNSLPGGRDRPWEWAQWMTRILRGDRAMAPEVIMPVGKVDTPPPVGGTPAEGGDEIADPDDDGKGKEAPVPAAFEYYSDGFVDD</sequence>